<dbReference type="AlphaFoldDB" id="A0A919YVZ0"/>
<evidence type="ECO:0000313" key="1">
    <source>
        <dbReference type="EMBL" id="GIP19099.1"/>
    </source>
</evidence>
<reference evidence="1" key="1">
    <citation type="submission" date="2021-03" db="EMBL/GenBank/DDBJ databases">
        <title>Antimicrobial resistance genes in bacteria isolated from Japanese honey, and their potential for conferring macrolide and lincosamide resistance in the American foulbrood pathogen Paenibacillus larvae.</title>
        <authorList>
            <person name="Okamoto M."/>
            <person name="Kumagai M."/>
            <person name="Kanamori H."/>
            <person name="Takamatsu D."/>
        </authorList>
    </citation>
    <scope>NUCLEOTIDE SEQUENCE</scope>
    <source>
        <strain evidence="1">J40TS1</strain>
    </source>
</reference>
<organism evidence="1 2">
    <name type="scientific">Paenibacillus montaniterrae</name>
    <dbReference type="NCBI Taxonomy" id="429341"/>
    <lineage>
        <taxon>Bacteria</taxon>
        <taxon>Bacillati</taxon>
        <taxon>Bacillota</taxon>
        <taxon>Bacilli</taxon>
        <taxon>Bacillales</taxon>
        <taxon>Paenibacillaceae</taxon>
        <taxon>Paenibacillus</taxon>
    </lineage>
</organism>
<evidence type="ECO:0000313" key="2">
    <source>
        <dbReference type="Proteomes" id="UP000683139"/>
    </source>
</evidence>
<dbReference type="EMBL" id="BOSE01000012">
    <property type="protein sequence ID" value="GIP19099.1"/>
    <property type="molecule type" value="Genomic_DNA"/>
</dbReference>
<comment type="caution">
    <text evidence="1">The sequence shown here is derived from an EMBL/GenBank/DDBJ whole genome shotgun (WGS) entry which is preliminary data.</text>
</comment>
<accession>A0A919YVZ0</accession>
<dbReference type="Proteomes" id="UP000683139">
    <property type="component" value="Unassembled WGS sequence"/>
</dbReference>
<dbReference type="RefSeq" id="WP_213519756.1">
    <property type="nucleotide sequence ID" value="NZ_BOSE01000012.1"/>
</dbReference>
<sequence>MRISNTLFNEIVDDIEQYIPKLITASHSIGDLFYEPLTNEGSQFFSDYITGLSNLIQTVMMTLKDAADHAPSMIEPVTYALQAIPEQVAELEKALAQQQFVHVADILKYELADHLDKLLQALKESRS</sequence>
<name>A0A919YVZ0_9BACL</name>
<keyword evidence="2" id="KW-1185">Reference proteome</keyword>
<gene>
    <name evidence="1" type="ORF">J40TS1_47410</name>
</gene>
<protein>
    <submittedName>
        <fullName evidence="1">Uncharacterized protein</fullName>
    </submittedName>
</protein>
<proteinExistence type="predicted"/>